<reference evidence="2 3" key="1">
    <citation type="journal article" date="2014" name="PLoS ONE">
        <title>The first complete genome sequence of the class fimbriimonadia in the phylum armatimonadetes.</title>
        <authorList>
            <person name="Hu Z.Y."/>
            <person name="Wang Y.Z."/>
            <person name="Im W.T."/>
            <person name="Wang S.Y."/>
            <person name="Zhao G.P."/>
            <person name="Zheng H.J."/>
            <person name="Quan Z.X."/>
        </authorList>
    </citation>
    <scope>NUCLEOTIDE SEQUENCE [LARGE SCALE GENOMIC DNA]</scope>
    <source>
        <strain evidence="2">Gsoil 348</strain>
    </source>
</reference>
<dbReference type="AlphaFoldDB" id="A0A068NQL0"/>
<dbReference type="HOGENOM" id="CLU_2861173_0_0_0"/>
<keyword evidence="3" id="KW-1185">Reference proteome</keyword>
<name>A0A068NQL0_FIMGI</name>
<accession>A0A068NQL0</accession>
<protein>
    <submittedName>
        <fullName evidence="2">Uncharacterized protein</fullName>
    </submittedName>
</protein>
<dbReference type="KEGG" id="fgi:OP10G_2480"/>
<proteinExistence type="predicted"/>
<feature type="region of interest" description="Disordered" evidence="1">
    <location>
        <begin position="45"/>
        <end position="64"/>
    </location>
</feature>
<dbReference type="Proteomes" id="UP000027982">
    <property type="component" value="Chromosome"/>
</dbReference>
<gene>
    <name evidence="2" type="ORF">OP10G_2480</name>
</gene>
<evidence type="ECO:0000313" key="2">
    <source>
        <dbReference type="EMBL" id="AIE85848.1"/>
    </source>
</evidence>
<organism evidence="2 3">
    <name type="scientific">Fimbriimonas ginsengisoli Gsoil 348</name>
    <dbReference type="NCBI Taxonomy" id="661478"/>
    <lineage>
        <taxon>Bacteria</taxon>
        <taxon>Bacillati</taxon>
        <taxon>Armatimonadota</taxon>
        <taxon>Fimbriimonadia</taxon>
        <taxon>Fimbriimonadales</taxon>
        <taxon>Fimbriimonadaceae</taxon>
        <taxon>Fimbriimonas</taxon>
    </lineage>
</organism>
<evidence type="ECO:0000256" key="1">
    <source>
        <dbReference type="SAM" id="MobiDB-lite"/>
    </source>
</evidence>
<feature type="region of interest" description="Disordered" evidence="1">
    <location>
        <begin position="1"/>
        <end position="38"/>
    </location>
</feature>
<sequence length="64" mass="6672">MPFVEGEILGGKEPDGSARSNRRSVSFRKAATPAAAESAIKCRRETMADSTGVEGMDSSLGAAR</sequence>
<evidence type="ECO:0000313" key="3">
    <source>
        <dbReference type="Proteomes" id="UP000027982"/>
    </source>
</evidence>
<dbReference type="EMBL" id="CP007139">
    <property type="protein sequence ID" value="AIE85848.1"/>
    <property type="molecule type" value="Genomic_DNA"/>
</dbReference>